<evidence type="ECO:0000313" key="2">
    <source>
        <dbReference type="EMBL" id="GGB78234.1"/>
    </source>
</evidence>
<evidence type="ECO:0000256" key="1">
    <source>
        <dbReference type="SAM" id="SignalP"/>
    </source>
</evidence>
<dbReference type="EMBL" id="BMKF01000002">
    <property type="protein sequence ID" value="GGB78234.1"/>
    <property type="molecule type" value="Genomic_DNA"/>
</dbReference>
<feature type="signal peptide" evidence="1">
    <location>
        <begin position="1"/>
        <end position="19"/>
    </location>
</feature>
<name>A0ABQ1JVD8_9PROT</name>
<feature type="chain" id="PRO_5047517593" evidence="1">
    <location>
        <begin position="20"/>
        <end position="296"/>
    </location>
</feature>
<reference evidence="3" key="1">
    <citation type="journal article" date="2019" name="Int. J. Syst. Evol. Microbiol.">
        <title>The Global Catalogue of Microorganisms (GCM) 10K type strain sequencing project: providing services to taxonomists for standard genome sequencing and annotation.</title>
        <authorList>
            <consortium name="The Broad Institute Genomics Platform"/>
            <consortium name="The Broad Institute Genome Sequencing Center for Infectious Disease"/>
            <person name="Wu L."/>
            <person name="Ma J."/>
        </authorList>
    </citation>
    <scope>NUCLEOTIDE SEQUENCE [LARGE SCALE GENOMIC DNA]</scope>
    <source>
        <strain evidence="3">CGMCC 1.15928</strain>
    </source>
</reference>
<keyword evidence="1" id="KW-0732">Signal</keyword>
<gene>
    <name evidence="2" type="ORF">GCM10011503_28800</name>
</gene>
<organism evidence="2 3">
    <name type="scientific">Henriciella pelagia</name>
    <dbReference type="NCBI Taxonomy" id="1977912"/>
    <lineage>
        <taxon>Bacteria</taxon>
        <taxon>Pseudomonadati</taxon>
        <taxon>Pseudomonadota</taxon>
        <taxon>Alphaproteobacteria</taxon>
        <taxon>Hyphomonadales</taxon>
        <taxon>Hyphomonadaceae</taxon>
        <taxon>Henriciella</taxon>
    </lineage>
</organism>
<accession>A0ABQ1JVD8</accession>
<dbReference type="SUPFAM" id="SSF50969">
    <property type="entry name" value="YVTN repeat-like/Quinoprotein amine dehydrogenase"/>
    <property type="match status" value="1"/>
</dbReference>
<sequence length="296" mass="31929">MTRLLPLLALILPAACVSAEPPASIPSHEVADYQAPAIQQLTATTIREYEAPEADQGVAVDRTYFYPVDNSVIGKYRLDTGELTARFAAPGKGLLRHMNSCKTEGARLRCANSNYSLTPMGSSVEYFDTATMSHESSHSLGMMDEGSLTWIDDLGGGYIAGFAHYGGNGGLAFKDATFASVVTFDKDWRRTGGWLFPQSAIDRMAPYAASGGAIGPDGLLYILGHDRPELYVLAKPSMGPVMLHVATIALEAEGQAFSWAADGSRTVYTIDRRRGKVRAIDLPAVGLAAQEMQRFR</sequence>
<dbReference type="Proteomes" id="UP000628854">
    <property type="component" value="Unassembled WGS sequence"/>
</dbReference>
<evidence type="ECO:0000313" key="3">
    <source>
        <dbReference type="Proteomes" id="UP000628854"/>
    </source>
</evidence>
<protein>
    <submittedName>
        <fullName evidence="2">Uncharacterized protein</fullName>
    </submittedName>
</protein>
<comment type="caution">
    <text evidence="2">The sequence shown here is derived from an EMBL/GenBank/DDBJ whole genome shotgun (WGS) entry which is preliminary data.</text>
</comment>
<proteinExistence type="predicted"/>
<keyword evidence="3" id="KW-1185">Reference proteome</keyword>
<dbReference type="RefSeq" id="WP_084393232.1">
    <property type="nucleotide sequence ID" value="NZ_BMKF01000002.1"/>
</dbReference>
<dbReference type="InterPro" id="IPR011044">
    <property type="entry name" value="Quino_amine_DH_bsu"/>
</dbReference>